<dbReference type="SUPFAM" id="SSF75217">
    <property type="entry name" value="alpha/beta knot"/>
    <property type="match status" value="1"/>
</dbReference>
<feature type="binding site" evidence="5">
    <location>
        <begin position="123"/>
        <end position="128"/>
    </location>
    <ligand>
        <name>S-adenosyl-L-methionine</name>
        <dbReference type="ChEBI" id="CHEBI:59789"/>
    </ligand>
</feature>
<feature type="binding site" evidence="5">
    <location>
        <position position="104"/>
    </location>
    <ligand>
        <name>S-adenosyl-L-methionine</name>
        <dbReference type="ChEBI" id="CHEBI:59789"/>
    </ligand>
</feature>
<keyword evidence="5" id="KW-0963">Cytoplasm</keyword>
<dbReference type="AlphaFoldDB" id="A0A1T4KMG9"/>
<dbReference type="NCBIfam" id="NF000985">
    <property type="entry name" value="PRK00103.1-3"/>
    <property type="match status" value="1"/>
</dbReference>
<dbReference type="InterPro" id="IPR029028">
    <property type="entry name" value="Alpha/beta_knot_MTases"/>
</dbReference>
<evidence type="ECO:0000313" key="6">
    <source>
        <dbReference type="EMBL" id="SJZ43595.1"/>
    </source>
</evidence>
<gene>
    <name evidence="5" type="primary">rlmH</name>
    <name evidence="6" type="ORF">SAMN02745174_00500</name>
</gene>
<keyword evidence="5" id="KW-0698">rRNA processing</keyword>
<dbReference type="Pfam" id="PF02590">
    <property type="entry name" value="SPOUT_MTase"/>
    <property type="match status" value="1"/>
</dbReference>
<dbReference type="PIRSF" id="PIRSF004505">
    <property type="entry name" value="MT_bac"/>
    <property type="match status" value="1"/>
</dbReference>
<evidence type="ECO:0000256" key="5">
    <source>
        <dbReference type="HAMAP-Rule" id="MF_00658"/>
    </source>
</evidence>
<sequence length="155" mass="17883">MNVNVVCIGKIKDKYIIEGINEFSKRMQAFGKLKIIELKEDGNDTNREISIQKESEEIIKTLEKNKGYNVLLDIGGKNFSSEEMASKIEELGVRGTSTINFIIGGSYGVSQELRKVADLRLSFSKMTFPHQLMRLILMEQIYRWFSILKNIKYHK</sequence>
<comment type="function">
    <text evidence="5">Specifically methylates the pseudouridine at position 1915 (m3Psi1915) in 23S rRNA.</text>
</comment>
<comment type="subunit">
    <text evidence="5">Homodimer.</text>
</comment>
<proteinExistence type="inferred from homology"/>
<protein>
    <recommendedName>
        <fullName evidence="5">Ribosomal RNA large subunit methyltransferase H</fullName>
        <ecNumber evidence="5">2.1.1.177</ecNumber>
    </recommendedName>
    <alternativeName>
        <fullName evidence="5">23S rRNA (pseudouridine1915-N3)-methyltransferase</fullName>
    </alternativeName>
    <alternativeName>
        <fullName evidence="5">23S rRNA m3Psi1915 methyltransferase</fullName>
    </alternativeName>
    <alternativeName>
        <fullName evidence="5">rRNA (pseudouridine-N3-)-methyltransferase RlmH</fullName>
    </alternativeName>
</protein>
<keyword evidence="7" id="KW-1185">Reference proteome</keyword>
<dbReference type="OrthoDB" id="9806643at2"/>
<evidence type="ECO:0000256" key="1">
    <source>
        <dbReference type="ARBA" id="ARBA00022603"/>
    </source>
</evidence>
<organism evidence="6 7">
    <name type="scientific">Cetobacterium ceti</name>
    <dbReference type="NCBI Taxonomy" id="180163"/>
    <lineage>
        <taxon>Bacteria</taxon>
        <taxon>Fusobacteriati</taxon>
        <taxon>Fusobacteriota</taxon>
        <taxon>Fusobacteriia</taxon>
        <taxon>Fusobacteriales</taxon>
        <taxon>Fusobacteriaceae</taxon>
        <taxon>Cetobacterium</taxon>
    </lineage>
</organism>
<evidence type="ECO:0000256" key="3">
    <source>
        <dbReference type="ARBA" id="ARBA00022691"/>
    </source>
</evidence>
<dbReference type="GO" id="GO:0005737">
    <property type="term" value="C:cytoplasm"/>
    <property type="evidence" value="ECO:0007669"/>
    <property type="project" value="UniProtKB-SubCell"/>
</dbReference>
<dbReference type="EC" id="2.1.1.177" evidence="5"/>
<comment type="similarity">
    <text evidence="4 5">Belongs to the RNA methyltransferase RlmH family.</text>
</comment>
<dbReference type="PANTHER" id="PTHR33603:SF1">
    <property type="entry name" value="RIBOSOMAL RNA LARGE SUBUNIT METHYLTRANSFERASE H"/>
    <property type="match status" value="1"/>
</dbReference>
<dbReference type="PANTHER" id="PTHR33603">
    <property type="entry name" value="METHYLTRANSFERASE"/>
    <property type="match status" value="1"/>
</dbReference>
<keyword evidence="2 5" id="KW-0808">Transferase</keyword>
<dbReference type="GO" id="GO:0070038">
    <property type="term" value="F:rRNA (pseudouridine-N3-)-methyltransferase activity"/>
    <property type="evidence" value="ECO:0007669"/>
    <property type="project" value="UniProtKB-UniRule"/>
</dbReference>
<dbReference type="InterPro" id="IPR029026">
    <property type="entry name" value="tRNA_m1G_MTases_N"/>
</dbReference>
<dbReference type="CDD" id="cd18081">
    <property type="entry name" value="RlmH-like"/>
    <property type="match status" value="1"/>
</dbReference>
<reference evidence="6 7" key="1">
    <citation type="submission" date="2017-02" db="EMBL/GenBank/DDBJ databases">
        <authorList>
            <person name="Peterson S.W."/>
        </authorList>
    </citation>
    <scope>NUCLEOTIDE SEQUENCE [LARGE SCALE GENOMIC DNA]</scope>
    <source>
        <strain evidence="6 7">ATCC 700028</strain>
    </source>
</reference>
<dbReference type="HAMAP" id="MF_00658">
    <property type="entry name" value="23SrRNA_methyltr_H"/>
    <property type="match status" value="1"/>
</dbReference>
<keyword evidence="1 5" id="KW-0489">Methyltransferase</keyword>
<accession>A0A1T4KMG9</accession>
<dbReference type="Proteomes" id="UP000191153">
    <property type="component" value="Unassembled WGS sequence"/>
</dbReference>
<evidence type="ECO:0000256" key="4">
    <source>
        <dbReference type="ARBA" id="ARBA00038303"/>
    </source>
</evidence>
<feature type="binding site" evidence="5">
    <location>
        <position position="72"/>
    </location>
    <ligand>
        <name>S-adenosyl-L-methionine</name>
        <dbReference type="ChEBI" id="CHEBI:59789"/>
    </ligand>
</feature>
<dbReference type="RefSeq" id="WP_078693034.1">
    <property type="nucleotide sequence ID" value="NZ_FUWX01000005.1"/>
</dbReference>
<keyword evidence="3 5" id="KW-0949">S-adenosyl-L-methionine</keyword>
<comment type="catalytic activity">
    <reaction evidence="5">
        <text>pseudouridine(1915) in 23S rRNA + S-adenosyl-L-methionine = N(3)-methylpseudouridine(1915) in 23S rRNA + S-adenosyl-L-homocysteine + H(+)</text>
        <dbReference type="Rhea" id="RHEA:42752"/>
        <dbReference type="Rhea" id="RHEA-COMP:10221"/>
        <dbReference type="Rhea" id="RHEA-COMP:10222"/>
        <dbReference type="ChEBI" id="CHEBI:15378"/>
        <dbReference type="ChEBI" id="CHEBI:57856"/>
        <dbReference type="ChEBI" id="CHEBI:59789"/>
        <dbReference type="ChEBI" id="CHEBI:65314"/>
        <dbReference type="ChEBI" id="CHEBI:74486"/>
        <dbReference type="EC" id="2.1.1.177"/>
    </reaction>
</comment>
<dbReference type="Gene3D" id="3.40.1280.10">
    <property type="match status" value="1"/>
</dbReference>
<name>A0A1T4KMG9_9FUSO</name>
<evidence type="ECO:0000313" key="7">
    <source>
        <dbReference type="Proteomes" id="UP000191153"/>
    </source>
</evidence>
<dbReference type="InterPro" id="IPR003742">
    <property type="entry name" value="RlmH-like"/>
</dbReference>
<evidence type="ECO:0000256" key="2">
    <source>
        <dbReference type="ARBA" id="ARBA00022679"/>
    </source>
</evidence>
<dbReference type="EMBL" id="FUWX01000005">
    <property type="protein sequence ID" value="SJZ43595.1"/>
    <property type="molecule type" value="Genomic_DNA"/>
</dbReference>
<comment type="subcellular location">
    <subcellularLocation>
        <location evidence="5">Cytoplasm</location>
    </subcellularLocation>
</comment>
<dbReference type="STRING" id="180163.SAMN02745174_00500"/>